<evidence type="ECO:0000256" key="2">
    <source>
        <dbReference type="ARBA" id="ARBA00023239"/>
    </source>
</evidence>
<keyword evidence="8" id="KW-1185">Reference proteome</keyword>
<feature type="binding site" evidence="3">
    <location>
        <position position="391"/>
    </location>
    <ligand>
        <name>CTP</name>
        <dbReference type="ChEBI" id="CHEBI:37563"/>
    </ligand>
</feature>
<dbReference type="Proteomes" id="UP000293036">
    <property type="component" value="Unassembled WGS sequence"/>
</dbReference>
<dbReference type="InterPro" id="IPR003382">
    <property type="entry name" value="Flavoprotein"/>
</dbReference>
<dbReference type="EC" id="6.3.2.5" evidence="3"/>
<feature type="binding site" evidence="3">
    <location>
        <position position="327"/>
    </location>
    <ligand>
        <name>CTP</name>
        <dbReference type="ChEBI" id="CHEBI:37563"/>
    </ligand>
</feature>
<evidence type="ECO:0000259" key="6">
    <source>
        <dbReference type="Pfam" id="PF04127"/>
    </source>
</evidence>
<evidence type="ECO:0000256" key="4">
    <source>
        <dbReference type="SAM" id="MobiDB-lite"/>
    </source>
</evidence>
<evidence type="ECO:0000259" key="5">
    <source>
        <dbReference type="Pfam" id="PF02441"/>
    </source>
</evidence>
<feature type="binding site" evidence="3">
    <location>
        <position position="373"/>
    </location>
    <ligand>
        <name>CTP</name>
        <dbReference type="ChEBI" id="CHEBI:37563"/>
    </ligand>
</feature>
<feature type="region of interest" description="Disordered" evidence="4">
    <location>
        <begin position="193"/>
        <end position="218"/>
    </location>
</feature>
<dbReference type="GO" id="GO:0015941">
    <property type="term" value="P:pantothenate catabolic process"/>
    <property type="evidence" value="ECO:0007669"/>
    <property type="project" value="InterPro"/>
</dbReference>
<dbReference type="InterPro" id="IPR005252">
    <property type="entry name" value="CoaBC"/>
</dbReference>
<organism evidence="7 8">
    <name type="scientific">Arcanobacterium bovis</name>
    <dbReference type="NCBI Taxonomy" id="2529275"/>
    <lineage>
        <taxon>Bacteria</taxon>
        <taxon>Bacillati</taxon>
        <taxon>Actinomycetota</taxon>
        <taxon>Actinomycetes</taxon>
        <taxon>Actinomycetales</taxon>
        <taxon>Actinomycetaceae</taxon>
        <taxon>Arcanobacterium</taxon>
    </lineage>
</organism>
<feature type="region of interest" description="Phosphopantothenoylcysteine decarboxylase" evidence="3">
    <location>
        <begin position="1"/>
        <end position="234"/>
    </location>
</feature>
<evidence type="ECO:0000313" key="8">
    <source>
        <dbReference type="Proteomes" id="UP000293036"/>
    </source>
</evidence>
<evidence type="ECO:0000256" key="1">
    <source>
        <dbReference type="ARBA" id="ARBA00022793"/>
    </source>
</evidence>
<sequence>MGGLSHIRSKNIVVGVTGGIAAYKSAHLVRLFKKAGHNVRVVPTHAALKMVGKTTFEALSGNPVYVDVEECAYDVVHVNTGQQADLVVIAPATAHTLAKLATGLADNLLTATALVATCPIVVAPAMHTEMWNNAATQKNISVLAERGFRFVGPVEGALTGPDSGIGRMSEPEEIFDVCHEILTETQPQLVHDTHGVSGKAEQRSETDGDTALRGTDGRSASYEVAENNSLRGKTVAISGGGTREPIDSVRYISNKSSGAMAVALANAAAAAGAQVILVAANIEDFRLRDLAPVVTVRNVSTARELEAQMKDLAGRADVIMMAAAVSDYRIENPSSAKIKRSSDTLTLELVKNPDILAELAQNRQRSGQIIVGFAAETGDDTTDYLTFGKEKARRKNADLLAINLVGETRGFGDVATMLTVVDRDGAVQGEFSGDKVQVAHELIVVIASLANGE</sequence>
<accession>A0A4V2KR94</accession>
<keyword evidence="1 3" id="KW-0210">Decarboxylase</keyword>
<dbReference type="GO" id="GO:0015937">
    <property type="term" value="P:coenzyme A biosynthetic process"/>
    <property type="evidence" value="ECO:0007669"/>
    <property type="project" value="UniProtKB-UniRule"/>
</dbReference>
<keyword evidence="3" id="KW-0511">Multifunctional enzyme</keyword>
<dbReference type="EMBL" id="SJDT01000002">
    <property type="protein sequence ID" value="TBW23049.1"/>
    <property type="molecule type" value="Genomic_DNA"/>
</dbReference>
<dbReference type="HAMAP" id="MF_02225">
    <property type="entry name" value="CoaBC"/>
    <property type="match status" value="1"/>
</dbReference>
<dbReference type="Gene3D" id="3.40.50.1950">
    <property type="entry name" value="Flavin prenyltransferase-like"/>
    <property type="match status" value="1"/>
</dbReference>
<dbReference type="Pfam" id="PF04127">
    <property type="entry name" value="DFP"/>
    <property type="match status" value="1"/>
</dbReference>
<dbReference type="PANTHER" id="PTHR14359">
    <property type="entry name" value="HOMO-OLIGOMERIC FLAVIN CONTAINING CYS DECARBOXYLASE FAMILY"/>
    <property type="match status" value="1"/>
</dbReference>
<comment type="catalytic activity">
    <reaction evidence="3">
        <text>(R)-4'-phosphopantothenate + L-cysteine + CTP = N-[(R)-4-phosphopantothenoyl]-L-cysteine + CMP + diphosphate + H(+)</text>
        <dbReference type="Rhea" id="RHEA:19397"/>
        <dbReference type="ChEBI" id="CHEBI:10986"/>
        <dbReference type="ChEBI" id="CHEBI:15378"/>
        <dbReference type="ChEBI" id="CHEBI:33019"/>
        <dbReference type="ChEBI" id="CHEBI:35235"/>
        <dbReference type="ChEBI" id="CHEBI:37563"/>
        <dbReference type="ChEBI" id="CHEBI:59458"/>
        <dbReference type="ChEBI" id="CHEBI:60377"/>
        <dbReference type="EC" id="6.3.2.5"/>
    </reaction>
</comment>
<keyword evidence="3" id="KW-0460">Magnesium</keyword>
<keyword evidence="3" id="KW-0479">Metal-binding</keyword>
<dbReference type="GO" id="GO:0071513">
    <property type="term" value="C:phosphopantothenoylcysteine decarboxylase complex"/>
    <property type="evidence" value="ECO:0007669"/>
    <property type="project" value="TreeGrafter"/>
</dbReference>
<keyword evidence="3" id="KW-0436">Ligase</keyword>
<name>A0A4V2KR94_9ACTO</name>
<dbReference type="GO" id="GO:0004632">
    <property type="term" value="F:phosphopantothenate--cysteine ligase activity"/>
    <property type="evidence" value="ECO:0007669"/>
    <property type="project" value="UniProtKB-UniRule"/>
</dbReference>
<dbReference type="Pfam" id="PF02441">
    <property type="entry name" value="Flavoprotein"/>
    <property type="match status" value="1"/>
</dbReference>
<feature type="region of interest" description="Phosphopantothenate--cysteine ligase" evidence="3">
    <location>
        <begin position="235"/>
        <end position="453"/>
    </location>
</feature>
<comment type="catalytic activity">
    <reaction evidence="3">
        <text>N-[(R)-4-phosphopantothenoyl]-L-cysteine + H(+) = (R)-4'-phosphopantetheine + CO2</text>
        <dbReference type="Rhea" id="RHEA:16793"/>
        <dbReference type="ChEBI" id="CHEBI:15378"/>
        <dbReference type="ChEBI" id="CHEBI:16526"/>
        <dbReference type="ChEBI" id="CHEBI:59458"/>
        <dbReference type="ChEBI" id="CHEBI:61723"/>
        <dbReference type="EC" id="4.1.1.36"/>
    </reaction>
</comment>
<dbReference type="InterPro" id="IPR007085">
    <property type="entry name" value="DNA/pantothenate-metab_flavo_C"/>
</dbReference>
<feature type="binding site" evidence="3">
    <location>
        <begin position="353"/>
        <end position="356"/>
    </location>
    <ligand>
        <name>CTP</name>
        <dbReference type="ChEBI" id="CHEBI:37563"/>
    </ligand>
</feature>
<comment type="pathway">
    <text evidence="3">Cofactor biosynthesis; coenzyme A biosynthesis; CoA from (R)-pantothenate: step 2/5.</text>
</comment>
<comment type="similarity">
    <text evidence="3">In the N-terminal section; belongs to the HFCD (homo-oligomeric flavin containing Cys decarboxylase) superfamily.</text>
</comment>
<dbReference type="PANTHER" id="PTHR14359:SF6">
    <property type="entry name" value="PHOSPHOPANTOTHENOYLCYSTEINE DECARBOXYLASE"/>
    <property type="match status" value="1"/>
</dbReference>
<gene>
    <name evidence="3" type="primary">coaBC</name>
    <name evidence="7" type="ORF">EZJ44_03210</name>
</gene>
<comment type="pathway">
    <text evidence="3">Cofactor biosynthesis; coenzyme A biosynthesis; CoA from (R)-pantothenate: step 3/5.</text>
</comment>
<protein>
    <recommendedName>
        <fullName evidence="3">Coenzyme A biosynthesis bifunctional protein CoaBC</fullName>
    </recommendedName>
    <alternativeName>
        <fullName evidence="3">DNA/pantothenate metabolism flavoprotein</fullName>
    </alternativeName>
    <alternativeName>
        <fullName evidence="3">Phosphopantothenoylcysteine synthetase/decarboxylase</fullName>
        <shortName evidence="3">PPCS-PPCDC</shortName>
    </alternativeName>
    <domain>
        <recommendedName>
            <fullName evidence="3">Phosphopantothenoylcysteine decarboxylase</fullName>
            <shortName evidence="3">PPC decarboxylase</shortName>
            <shortName evidence="3">PPC-DC</shortName>
            <ecNumber evidence="3">4.1.1.36</ecNumber>
        </recommendedName>
        <alternativeName>
            <fullName evidence="3">CoaC</fullName>
        </alternativeName>
    </domain>
    <domain>
        <recommendedName>
            <fullName evidence="3">Phosphopantothenate--cysteine ligase</fullName>
            <ecNumber evidence="3">6.3.2.5</ecNumber>
        </recommendedName>
        <alternativeName>
            <fullName evidence="3">CoaB</fullName>
        </alternativeName>
        <alternativeName>
            <fullName evidence="3">Phosphopantothenoylcysteine synthetase</fullName>
            <shortName evidence="3">PPC synthetase</shortName>
            <shortName evidence="3">PPC-S</shortName>
        </alternativeName>
    </domain>
</protein>
<evidence type="ECO:0000313" key="7">
    <source>
        <dbReference type="EMBL" id="TBW23049.1"/>
    </source>
</evidence>
<comment type="similarity">
    <text evidence="3">In the C-terminal section; belongs to the PPC synthetase family.</text>
</comment>
<keyword evidence="3" id="KW-0288">FMN</keyword>
<feature type="binding site" evidence="3">
    <location>
        <position position="395"/>
    </location>
    <ligand>
        <name>CTP</name>
        <dbReference type="ChEBI" id="CHEBI:37563"/>
    </ligand>
</feature>
<dbReference type="GO" id="GO:0010181">
    <property type="term" value="F:FMN binding"/>
    <property type="evidence" value="ECO:0007669"/>
    <property type="project" value="UniProtKB-UniRule"/>
</dbReference>
<comment type="cofactor">
    <cofactor evidence="3">
        <name>FMN</name>
        <dbReference type="ChEBI" id="CHEBI:58210"/>
    </cofactor>
    <text evidence="3">Binds 1 FMN per subunit.</text>
</comment>
<dbReference type="AlphaFoldDB" id="A0A4V2KR94"/>
<reference evidence="7 8" key="1">
    <citation type="submission" date="2019-02" db="EMBL/GenBank/DDBJ databases">
        <title>Arcanobacterium bovis sp. nov., isolated from the milk of a cow with mastitis.</title>
        <authorList>
            <person name="Sammra O."/>
            <person name="Foster G."/>
            <person name="Hassan A."/>
            <person name="Alssahen M."/>
            <person name="Laemmler C."/>
            <person name="Borowiak M."/>
            <person name="Malorny B."/>
            <person name="Abdulmawjood A."/>
        </authorList>
    </citation>
    <scope>NUCLEOTIDE SEQUENCE [LARGE SCALE GENOMIC DNA]</scope>
    <source>
        <strain evidence="7 8">C605018/01/1</strain>
    </source>
</reference>
<dbReference type="GO" id="GO:0046872">
    <property type="term" value="F:metal ion binding"/>
    <property type="evidence" value="ECO:0007669"/>
    <property type="project" value="UniProtKB-KW"/>
</dbReference>
<proteinExistence type="inferred from homology"/>
<comment type="function">
    <text evidence="3">Catalyzes two sequential steps in the biosynthesis of coenzyme A. In the first step cysteine is conjugated to 4'-phosphopantothenate to form 4-phosphopantothenoylcysteine. In the second step the latter compound is decarboxylated to form 4'-phosphopantotheine.</text>
</comment>
<feature type="domain" description="Flavoprotein" evidence="5">
    <location>
        <begin position="10"/>
        <end position="179"/>
    </location>
</feature>
<dbReference type="OrthoDB" id="9802554at2"/>
<evidence type="ECO:0000256" key="3">
    <source>
        <dbReference type="HAMAP-Rule" id="MF_02225"/>
    </source>
</evidence>
<feature type="domain" description="DNA/pantothenate metabolism flavoprotein C-terminal" evidence="6">
    <location>
        <begin position="230"/>
        <end position="448"/>
    </location>
</feature>
<comment type="caution">
    <text evidence="3">Lacks conserved residue(s) required for the propagation of feature annotation.</text>
</comment>
<keyword evidence="3" id="KW-0285">Flavoprotein</keyword>
<dbReference type="SUPFAM" id="SSF52507">
    <property type="entry name" value="Homo-oligomeric flavin-containing Cys decarboxylases, HFCD"/>
    <property type="match status" value="1"/>
</dbReference>
<dbReference type="GO" id="GO:0004633">
    <property type="term" value="F:phosphopantothenoylcysteine decarboxylase activity"/>
    <property type="evidence" value="ECO:0007669"/>
    <property type="project" value="UniProtKB-UniRule"/>
</dbReference>
<dbReference type="InterPro" id="IPR035929">
    <property type="entry name" value="CoaB-like_sf"/>
</dbReference>
<dbReference type="InterPro" id="IPR036551">
    <property type="entry name" value="Flavin_trans-like"/>
</dbReference>
<dbReference type="SUPFAM" id="SSF102645">
    <property type="entry name" value="CoaB-like"/>
    <property type="match status" value="1"/>
</dbReference>
<comment type="caution">
    <text evidence="7">The sequence shown here is derived from an EMBL/GenBank/DDBJ whole genome shotgun (WGS) entry which is preliminary data.</text>
</comment>
<dbReference type="Gene3D" id="3.40.50.10300">
    <property type="entry name" value="CoaB-like"/>
    <property type="match status" value="1"/>
</dbReference>
<comment type="cofactor">
    <cofactor evidence="3">
        <name>Mg(2+)</name>
        <dbReference type="ChEBI" id="CHEBI:18420"/>
    </cofactor>
</comment>
<dbReference type="EC" id="4.1.1.36" evidence="3"/>
<dbReference type="UniPathway" id="UPA00241">
    <property type="reaction ID" value="UER00353"/>
</dbReference>
<feature type="binding site" evidence="3">
    <location>
        <position position="337"/>
    </location>
    <ligand>
        <name>CTP</name>
        <dbReference type="ChEBI" id="CHEBI:37563"/>
    </ligand>
</feature>
<keyword evidence="2 3" id="KW-0456">Lyase</keyword>